<evidence type="ECO:0000313" key="15">
    <source>
        <dbReference type="Proteomes" id="UP000008842"/>
    </source>
</evidence>
<dbReference type="EC" id="1.1.1.22" evidence="3 9"/>
<dbReference type="InterPro" id="IPR014027">
    <property type="entry name" value="UDP-Glc/GDP-Man_DH_C"/>
</dbReference>
<dbReference type="GO" id="GO:0000271">
    <property type="term" value="P:polysaccharide biosynthetic process"/>
    <property type="evidence" value="ECO:0007669"/>
    <property type="project" value="InterPro"/>
</dbReference>
<dbReference type="SUPFAM" id="SSF48179">
    <property type="entry name" value="6-phosphogluconate dehydrogenase C-terminal domain-like"/>
    <property type="match status" value="1"/>
</dbReference>
<dbReference type="InterPro" id="IPR028357">
    <property type="entry name" value="UDPglc_DH_bac"/>
</dbReference>
<feature type="active site" description="Nucleophile" evidence="10">
    <location>
        <position position="344"/>
    </location>
</feature>
<keyword evidence="5 9" id="KW-0560">Oxidoreductase</keyword>
<dbReference type="InterPro" id="IPR001732">
    <property type="entry name" value="UDP-Glc/GDP-Man_DH_N"/>
</dbReference>
<feature type="binding site" evidence="11">
    <location>
        <begin position="233"/>
        <end position="236"/>
    </location>
    <ligand>
        <name>substrate</name>
    </ligand>
</feature>
<evidence type="ECO:0000256" key="12">
    <source>
        <dbReference type="PIRSR" id="PIRSR500134-3"/>
    </source>
</evidence>
<dbReference type="SMART" id="SM00984">
    <property type="entry name" value="UDPG_MGDP_dh_C"/>
    <property type="match status" value="1"/>
</dbReference>
<evidence type="ECO:0000313" key="14">
    <source>
        <dbReference type="EMBL" id="BAG33762.1"/>
    </source>
</evidence>
<dbReference type="PANTHER" id="PTHR43750">
    <property type="entry name" value="UDP-GLUCOSE 6-DEHYDROGENASE TUAD"/>
    <property type="match status" value="1"/>
</dbReference>
<feature type="binding site" evidence="12">
    <location>
        <position position="412"/>
    </location>
    <ligand>
        <name>NAD(+)</name>
        <dbReference type="ChEBI" id="CHEBI:57540"/>
    </ligand>
</feature>
<dbReference type="InterPro" id="IPR014026">
    <property type="entry name" value="UDP-Glc/GDP-Man_DH_dimer"/>
</dbReference>
<dbReference type="Pfam" id="PF03720">
    <property type="entry name" value="UDPG_MGDP_dh_C"/>
    <property type="match status" value="1"/>
</dbReference>
<dbReference type="InterPro" id="IPR017476">
    <property type="entry name" value="UDP-Glc/GDP-Man"/>
</dbReference>
<evidence type="ECO:0000256" key="7">
    <source>
        <dbReference type="ARBA" id="ARBA00047473"/>
    </source>
</evidence>
<comment type="similarity">
    <text evidence="2 9">Belongs to the UDP-glucose/GDP-mannose dehydrogenase family.</text>
</comment>
<evidence type="ECO:0000256" key="1">
    <source>
        <dbReference type="ARBA" id="ARBA00004701"/>
    </source>
</evidence>
<dbReference type="GO" id="GO:0051287">
    <property type="term" value="F:NAD binding"/>
    <property type="evidence" value="ECO:0007669"/>
    <property type="project" value="InterPro"/>
</dbReference>
<accession>B2RK67</accession>
<feature type="binding site" evidence="11">
    <location>
        <begin position="333"/>
        <end position="337"/>
    </location>
    <ligand>
        <name>substrate</name>
    </ligand>
</feature>
<feature type="binding site" evidence="11">
    <location>
        <position position="288"/>
    </location>
    <ligand>
        <name>substrate</name>
    </ligand>
</feature>
<organism evidence="14 15">
    <name type="scientific">Porphyromonas gingivalis (strain ATCC 33277 / DSM 20709 / CIP 103683 / JCM 12257 / NCTC 11834 / 2561)</name>
    <dbReference type="NCBI Taxonomy" id="431947"/>
    <lineage>
        <taxon>Bacteria</taxon>
        <taxon>Pseudomonadati</taxon>
        <taxon>Bacteroidota</taxon>
        <taxon>Bacteroidia</taxon>
        <taxon>Bacteroidales</taxon>
        <taxon>Porphyromonadaceae</taxon>
        <taxon>Porphyromonas</taxon>
    </lineage>
</organism>
<feature type="domain" description="UDP-glucose/GDP-mannose dehydrogenase C-terminal" evidence="13">
    <location>
        <begin position="398"/>
        <end position="500"/>
    </location>
</feature>
<feature type="binding site" evidence="12">
    <location>
        <position position="164"/>
    </location>
    <ligand>
        <name>NAD(+)</name>
        <dbReference type="ChEBI" id="CHEBI:57540"/>
    </ligand>
</feature>
<dbReference type="Pfam" id="PF03721">
    <property type="entry name" value="UDPG_MGDP_dh_N"/>
    <property type="match status" value="1"/>
</dbReference>
<evidence type="ECO:0000256" key="10">
    <source>
        <dbReference type="PIRSR" id="PIRSR500134-1"/>
    </source>
</evidence>
<evidence type="ECO:0000256" key="4">
    <source>
        <dbReference type="ARBA" id="ARBA00015132"/>
    </source>
</evidence>
<dbReference type="PANTHER" id="PTHR43750:SF3">
    <property type="entry name" value="UDP-GLUCOSE 6-DEHYDROGENASE TUAD"/>
    <property type="match status" value="1"/>
</dbReference>
<evidence type="ECO:0000259" key="13">
    <source>
        <dbReference type="SMART" id="SM00984"/>
    </source>
</evidence>
<proteinExistence type="inferred from homology"/>
<dbReference type="FunFam" id="1.20.5.100:FF:000001">
    <property type="entry name" value="UDP-glucose 6-dehydrogenase"/>
    <property type="match status" value="1"/>
</dbReference>
<feature type="binding site" evidence="11">
    <location>
        <position position="341"/>
    </location>
    <ligand>
        <name>substrate</name>
    </ligand>
</feature>
<sequence>MGQACIGSRPISFLWEVRTCRRFIGSYTLIRRVIVSHVLSGSRHYIPATGRGNSRLSLDKASPFYLTFVPKNSISYYNMDIAVVGIGYVGLVSATCFAELGANVRCIDTDRNKIEQLNSGTIPIYEPGLEKMIARNVKAGRLRFGTEIEQAVPEADIIFIAVGTPAGEDGSADMSYVLDAARSIGRAMSRYILIVTKSTVPVGSYRLIRKAIQEELDKREVLIDFDIASNPEFLKEGNAIDDFMKPDRVVVGVDSDRARELITSLYKPMLLNNFRVLFMDIASAEMTKYAANAMLATRISFMNDVANLCERVGADVSMVRLGIGSDSRIGSKFLYPGCGYGGSCFPKDVKALIRTAEDNGYRMEVLEAVERVNEKQKSILFDKFSTYYKGNVQGRCVAIWGLSFKPGTDDMREAPSLVLIEKLLEVGCRVRVYDPVAMKEAQKRLGDKVEYTTDMYDAVRGAEALFHVTEWKEFRMPDWSALSQAMAASLVIDGRNVYELPADSDFTLLNIGNSAIESASSK</sequence>
<feature type="binding site" evidence="12">
    <location>
        <position position="199"/>
    </location>
    <ligand>
        <name>NAD(+)</name>
        <dbReference type="ChEBI" id="CHEBI:57540"/>
    </ligand>
</feature>
<evidence type="ECO:0000256" key="3">
    <source>
        <dbReference type="ARBA" id="ARBA00012954"/>
    </source>
</evidence>
<dbReference type="UniPathway" id="UPA00038">
    <property type="reaction ID" value="UER00491"/>
</dbReference>
<gene>
    <name evidence="14" type="ordered locus">PGN_1243</name>
</gene>
<feature type="binding site" evidence="12">
    <location>
        <position position="236"/>
    </location>
    <ligand>
        <name>NAD(+)</name>
        <dbReference type="ChEBI" id="CHEBI:57540"/>
    </ligand>
</feature>
<dbReference type="GO" id="GO:0006065">
    <property type="term" value="P:UDP-glucuronate biosynthetic process"/>
    <property type="evidence" value="ECO:0007669"/>
    <property type="project" value="UniProtKB-UniPathway"/>
</dbReference>
<dbReference type="PIRSF" id="PIRSF000124">
    <property type="entry name" value="UDPglc_GDPman_dh"/>
    <property type="match status" value="1"/>
</dbReference>
<dbReference type="NCBIfam" id="TIGR03026">
    <property type="entry name" value="NDP-sugDHase"/>
    <property type="match status" value="1"/>
</dbReference>
<evidence type="ECO:0000256" key="2">
    <source>
        <dbReference type="ARBA" id="ARBA00006601"/>
    </source>
</evidence>
<dbReference type="AlphaFoldDB" id="B2RK67"/>
<feature type="binding site" evidence="11">
    <location>
        <position position="405"/>
    </location>
    <ligand>
        <name>substrate</name>
    </ligand>
</feature>
<dbReference type="SUPFAM" id="SSF51735">
    <property type="entry name" value="NAD(P)-binding Rossmann-fold domains"/>
    <property type="match status" value="1"/>
</dbReference>
<dbReference type="Gene3D" id="3.40.50.720">
    <property type="entry name" value="NAD(P)-binding Rossmann-like Domain"/>
    <property type="match status" value="2"/>
</dbReference>
<dbReference type="InterPro" id="IPR008927">
    <property type="entry name" value="6-PGluconate_DH-like_C_sf"/>
</dbReference>
<dbReference type="GO" id="GO:0003979">
    <property type="term" value="F:UDP-glucose 6-dehydrogenase activity"/>
    <property type="evidence" value="ECO:0007669"/>
    <property type="project" value="UniProtKB-EC"/>
</dbReference>
<dbReference type="HOGENOM" id="CLU_023810_1_2_10"/>
<dbReference type="KEGG" id="pgn:PGN_1243"/>
<keyword evidence="6 9" id="KW-0520">NAD</keyword>
<evidence type="ECO:0000256" key="11">
    <source>
        <dbReference type="PIRSR" id="PIRSR500134-2"/>
    </source>
</evidence>
<comment type="function">
    <text evidence="8">Catalyzes the conversion of UDP-glucose into UDP-glucuronate, one of the precursors of teichuronic acid.</text>
</comment>
<dbReference type="SUPFAM" id="SSF52413">
    <property type="entry name" value="UDP-glucose/GDP-mannose dehydrogenase C-terminal domain"/>
    <property type="match status" value="1"/>
</dbReference>
<evidence type="ECO:0000256" key="9">
    <source>
        <dbReference type="PIRNR" id="PIRNR000124"/>
    </source>
</evidence>
<dbReference type="InterPro" id="IPR036220">
    <property type="entry name" value="UDP-Glc/GDP-Man_DH_C_sf"/>
</dbReference>
<protein>
    <recommendedName>
        <fullName evidence="4 9">UDP-glucose 6-dehydrogenase</fullName>
        <ecNumber evidence="3 9">1.1.1.22</ecNumber>
    </recommendedName>
</protein>
<dbReference type="EMBL" id="AP009380">
    <property type="protein sequence ID" value="BAG33762.1"/>
    <property type="molecule type" value="Genomic_DNA"/>
</dbReference>
<feature type="binding site" evidence="12">
    <location>
        <position position="347"/>
    </location>
    <ligand>
        <name>NAD(+)</name>
        <dbReference type="ChEBI" id="CHEBI:57540"/>
    </ligand>
</feature>
<reference evidence="14 15" key="1">
    <citation type="journal article" date="2008" name="DNA Res.">
        <title>Determination of the genome sequence of Porphyromonas gingivalis strain ATCC 33277 and genomic comparison with strain W83 revealed extensive genome rearrangements in P. gingivalis.</title>
        <authorList>
            <person name="Naito M."/>
            <person name="Hirakawa H."/>
            <person name="Yamashita A."/>
            <person name="Ohara N."/>
            <person name="Shoji M."/>
            <person name="Yukitake H."/>
            <person name="Nakayama K."/>
            <person name="Toh H."/>
            <person name="Yoshimura F."/>
            <person name="Kuhara S."/>
            <person name="Hattori M."/>
            <person name="Hayashi T."/>
            <person name="Nakayama K."/>
        </authorList>
    </citation>
    <scope>NUCLEOTIDE SEQUENCE [LARGE SCALE GENOMIC DNA]</scope>
    <source>
        <strain evidence="15">ATCC 33277 / DSM 20709 / CIP 103683 / JCM 12257 / NCTC 11834 / 2561</strain>
    </source>
</reference>
<feature type="binding site" evidence="12">
    <location>
        <position position="108"/>
    </location>
    <ligand>
        <name>NAD(+)</name>
        <dbReference type="ChEBI" id="CHEBI:57540"/>
    </ligand>
</feature>
<name>B2RK67_PORG3</name>
<comment type="pathway">
    <text evidence="1">Nucleotide-sugar biosynthesis; UDP-alpha-D-glucuronate biosynthesis; UDP-alpha-D-glucuronate from UDP-alpha-D-glucose: step 1/1.</text>
</comment>
<comment type="catalytic activity">
    <reaction evidence="7 9">
        <text>UDP-alpha-D-glucose + 2 NAD(+) + H2O = UDP-alpha-D-glucuronate + 2 NADH + 3 H(+)</text>
        <dbReference type="Rhea" id="RHEA:23596"/>
        <dbReference type="ChEBI" id="CHEBI:15377"/>
        <dbReference type="ChEBI" id="CHEBI:15378"/>
        <dbReference type="ChEBI" id="CHEBI:57540"/>
        <dbReference type="ChEBI" id="CHEBI:57945"/>
        <dbReference type="ChEBI" id="CHEBI:58052"/>
        <dbReference type="ChEBI" id="CHEBI:58885"/>
        <dbReference type="EC" id="1.1.1.22"/>
    </reaction>
</comment>
<dbReference type="PIRSF" id="PIRSF500134">
    <property type="entry name" value="UDPglc_DH_bac"/>
    <property type="match status" value="1"/>
</dbReference>
<evidence type="ECO:0000256" key="8">
    <source>
        <dbReference type="ARBA" id="ARBA00053241"/>
    </source>
</evidence>
<evidence type="ECO:0000256" key="5">
    <source>
        <dbReference type="ARBA" id="ARBA00023002"/>
    </source>
</evidence>
<dbReference type="Pfam" id="PF00984">
    <property type="entry name" value="UDPG_MGDP_dh"/>
    <property type="match status" value="1"/>
</dbReference>
<dbReference type="Gene3D" id="1.20.5.100">
    <property type="entry name" value="Cytochrome c1, transmembrane anchor, C-terminal"/>
    <property type="match status" value="1"/>
</dbReference>
<dbReference type="Proteomes" id="UP000008842">
    <property type="component" value="Chromosome"/>
</dbReference>
<dbReference type="eggNOG" id="COG1004">
    <property type="taxonomic scope" value="Bacteria"/>
</dbReference>
<dbReference type="InterPro" id="IPR036291">
    <property type="entry name" value="NAD(P)-bd_dom_sf"/>
</dbReference>
<evidence type="ECO:0000256" key="6">
    <source>
        <dbReference type="ARBA" id="ARBA00023027"/>
    </source>
</evidence>
<feature type="binding site" evidence="12">
    <location>
        <position position="113"/>
    </location>
    <ligand>
        <name>NAD(+)</name>
        <dbReference type="ChEBI" id="CHEBI:57540"/>
    </ligand>
</feature>